<feature type="transmembrane region" description="Helical" evidence="1">
    <location>
        <begin position="127"/>
        <end position="151"/>
    </location>
</feature>
<organism evidence="3 4">
    <name type="scientific">Sporomusa malonica</name>
    <dbReference type="NCBI Taxonomy" id="112901"/>
    <lineage>
        <taxon>Bacteria</taxon>
        <taxon>Bacillati</taxon>
        <taxon>Bacillota</taxon>
        <taxon>Negativicutes</taxon>
        <taxon>Selenomonadales</taxon>
        <taxon>Sporomusaceae</taxon>
        <taxon>Sporomusa</taxon>
    </lineage>
</organism>
<protein>
    <submittedName>
        <fullName evidence="3">HPP family protein</fullName>
    </submittedName>
</protein>
<feature type="domain" description="HPP transmembrane region" evidence="2">
    <location>
        <begin position="9"/>
        <end position="158"/>
    </location>
</feature>
<dbReference type="RefSeq" id="WP_084577788.1">
    <property type="nucleotide sequence ID" value="NZ_CP155572.1"/>
</dbReference>
<feature type="transmembrane region" description="Helical" evidence="1">
    <location>
        <begin position="67"/>
        <end position="84"/>
    </location>
</feature>
<accession>A0A1W2EDQ8</accession>
<keyword evidence="1" id="KW-0472">Membrane</keyword>
<dbReference type="Proteomes" id="UP000192738">
    <property type="component" value="Unassembled WGS sequence"/>
</dbReference>
<reference evidence="3 4" key="1">
    <citation type="submission" date="2017-04" db="EMBL/GenBank/DDBJ databases">
        <authorList>
            <person name="Afonso C.L."/>
            <person name="Miller P.J."/>
            <person name="Scott M.A."/>
            <person name="Spackman E."/>
            <person name="Goraichik I."/>
            <person name="Dimitrov K.M."/>
            <person name="Suarez D.L."/>
            <person name="Swayne D.E."/>
        </authorList>
    </citation>
    <scope>NUCLEOTIDE SEQUENCE [LARGE SCALE GENOMIC DNA]</scope>
    <source>
        <strain evidence="3 4">DSM 5090</strain>
    </source>
</reference>
<proteinExistence type="predicted"/>
<keyword evidence="1" id="KW-0812">Transmembrane</keyword>
<gene>
    <name evidence="3" type="ORF">SAMN04488500_12359</name>
</gene>
<dbReference type="AlphaFoldDB" id="A0A1W2EDQ8"/>
<dbReference type="EMBL" id="FWXI01000023">
    <property type="protein sequence ID" value="SMD07849.1"/>
    <property type="molecule type" value="Genomic_DNA"/>
</dbReference>
<evidence type="ECO:0000256" key="1">
    <source>
        <dbReference type="SAM" id="Phobius"/>
    </source>
</evidence>
<evidence type="ECO:0000313" key="4">
    <source>
        <dbReference type="Proteomes" id="UP000192738"/>
    </source>
</evidence>
<evidence type="ECO:0000259" key="2">
    <source>
        <dbReference type="Pfam" id="PF04982"/>
    </source>
</evidence>
<dbReference type="PANTHER" id="PTHR33741">
    <property type="entry name" value="TRANSMEMBRANE PROTEIN DDB_G0269096-RELATED"/>
    <property type="match status" value="1"/>
</dbReference>
<feature type="transmembrane region" description="Helical" evidence="1">
    <location>
        <begin position="12"/>
        <end position="32"/>
    </location>
</feature>
<dbReference type="OrthoDB" id="9811720at2"/>
<dbReference type="PANTHER" id="PTHR33741:SF5">
    <property type="entry name" value="TRANSMEMBRANE PROTEIN DDB_G0269096-RELATED"/>
    <property type="match status" value="1"/>
</dbReference>
<keyword evidence="4" id="KW-1185">Reference proteome</keyword>
<evidence type="ECO:0000313" key="3">
    <source>
        <dbReference type="EMBL" id="SMD07849.1"/>
    </source>
</evidence>
<sequence length="190" mass="20771">MSHLAKRRKLNYIRILGSSIGGFLGIAAIAFLSEFSGASFLMPPFGATCVIAFVIPESAFAQPQNIVGGHLLSSTIGILCYNIFQTHWWSLAIAVGLCIASMQLTKTLHPPAAADPVLILMQGGVPWSFLVTPVLLGSLVLVLLALIYNNLIVNRPYPKKKFIGTQVLEERIKRREDIKIETREVPSEGK</sequence>
<dbReference type="STRING" id="112901.SAMN04488500_12359"/>
<name>A0A1W2EDQ8_9FIRM</name>
<feature type="transmembrane region" description="Helical" evidence="1">
    <location>
        <begin position="38"/>
        <end position="55"/>
    </location>
</feature>
<dbReference type="Pfam" id="PF04982">
    <property type="entry name" value="TM_HPP"/>
    <property type="match status" value="1"/>
</dbReference>
<dbReference type="InterPro" id="IPR058581">
    <property type="entry name" value="TM_HPP"/>
</dbReference>
<dbReference type="InterPro" id="IPR007065">
    <property type="entry name" value="HPP"/>
</dbReference>
<keyword evidence="1" id="KW-1133">Transmembrane helix</keyword>